<dbReference type="InterPro" id="IPR041664">
    <property type="entry name" value="AAA_16"/>
</dbReference>
<feature type="domain" description="Protein kinase" evidence="5">
    <location>
        <begin position="27"/>
        <end position="300"/>
    </location>
</feature>
<evidence type="ECO:0000256" key="1">
    <source>
        <dbReference type="ARBA" id="ARBA00008874"/>
    </source>
</evidence>
<gene>
    <name evidence="6" type="ORF">AKJ09_09685</name>
</gene>
<comment type="similarity">
    <text evidence="1">Belongs to the protein kinase superfamily. STE Ser/Thr protein kinase family. STE20 subfamily.</text>
</comment>
<dbReference type="AlphaFoldDB" id="A0A0K1QBH6"/>
<evidence type="ECO:0000256" key="3">
    <source>
        <dbReference type="ARBA" id="ARBA00022840"/>
    </source>
</evidence>
<keyword evidence="3 4" id="KW-0067">ATP-binding</keyword>
<evidence type="ECO:0000256" key="2">
    <source>
        <dbReference type="ARBA" id="ARBA00022741"/>
    </source>
</evidence>
<dbReference type="Gene3D" id="1.10.510.10">
    <property type="entry name" value="Transferase(Phosphotransferase) domain 1"/>
    <property type="match status" value="1"/>
</dbReference>
<evidence type="ECO:0000313" key="6">
    <source>
        <dbReference type="EMBL" id="AKV03022.1"/>
    </source>
</evidence>
<dbReference type="InterPro" id="IPR000719">
    <property type="entry name" value="Prot_kinase_dom"/>
</dbReference>
<dbReference type="Proteomes" id="UP000064967">
    <property type="component" value="Chromosome"/>
</dbReference>
<dbReference type="SUPFAM" id="SSF52540">
    <property type="entry name" value="P-loop containing nucleoside triphosphate hydrolases"/>
    <property type="match status" value="1"/>
</dbReference>
<dbReference type="PROSITE" id="PS50011">
    <property type="entry name" value="PROTEIN_KINASE_DOM"/>
    <property type="match status" value="1"/>
</dbReference>
<evidence type="ECO:0000313" key="7">
    <source>
        <dbReference type="Proteomes" id="UP000064967"/>
    </source>
</evidence>
<dbReference type="RefSeq" id="WP_146653853.1">
    <property type="nucleotide sequence ID" value="NZ_CP012333.1"/>
</dbReference>
<dbReference type="PANTHER" id="PTHR45832:SF22">
    <property type="entry name" value="SERINE_THREONINE-PROTEIN KINASE SAMKA-RELATED"/>
    <property type="match status" value="1"/>
</dbReference>
<dbReference type="GO" id="GO:0005524">
    <property type="term" value="F:ATP binding"/>
    <property type="evidence" value="ECO:0007669"/>
    <property type="project" value="UniProtKB-UniRule"/>
</dbReference>
<name>A0A0K1QBH6_9BACT</name>
<dbReference type="EMBL" id="CP012333">
    <property type="protein sequence ID" value="AKV03022.1"/>
    <property type="molecule type" value="Genomic_DNA"/>
</dbReference>
<feature type="binding site" evidence="4">
    <location>
        <position position="56"/>
    </location>
    <ligand>
        <name>ATP</name>
        <dbReference type="ChEBI" id="CHEBI:30616"/>
    </ligand>
</feature>
<sequence length="1244" mass="135403">MTTSIPPKAKQRAEEWAGYPLTASPRFDAKALLGRGANGVVYEVIDQETGRDIALKTLSVTDAERLYQLKTEFRALARISHANLVQLYELVATGDECFFTMELLRGVTFDVFARELSNETHPRVFDEPSLARLKDVTLQVVLGIGALHGAGKLHRDIKPSNVIVTTDGRGVVVDFGLCTELQKVERARHPLVGTLLYMSPEQAWGKPLGASADWYSLGAILYEALCGEPAFRGQRGSSLLFAKQTGPAIPAHIPDHAIPLAKLATQLMHPEPAERPAMEAIVEALTGSVPSSRSRDSLWVNRAPPFVGREGELAVLFDALGDIESGRPAVVDLRGASGIGKTELVERFFTELDSARIHAADPVVILRGRCHPQESVSYNGFDGIIDDLSEWLTSLNDSEAAEVIPADGGALVALFPVLGRARTILRDPDAANADPFALRQRAFTALRELFANMGKRYTVAIAIDDAQWGGADTGLLMSEVFGPPTPRILLVLAYRTEDAASSTLLSVLGERAPFLLNSVHAVTLGPLDVAASSTLAAHVLSEAEVDVSNVVQRVAIEANGHPLFLRELALAATRAAETSPPMLAPLGLRELLSERIAGLEPAERRLLHIASIAGKPLARRLLLAAAGPGEHGRPDVFRLARQRLVRETVAGGEAAVEPYHSHVREAVLGSLDEAQRRLFHRELADTLLREPEPDADALVDHLVRAGDEPAAARFADIAAERAAKTLAFDRAVQLYRLALSLQTKTAGRHRLRARLGDALANAGRSAEAGDAYASAARDARMTAPSEAKDLEREAAEHYLRGGRFTEGIERLRRVLDSVSVPYPASGVEAFGTVVAFRSRLAIRGLEFRPRRAEELSPEELARIDALWTAGLGLGWIDRTRVAAFQARYMIDALAAGEPTRVARGLGTEASQLACLGGASRTRKARSLMETALRMSADSGDTVAHAFNLLMGASVEFYASRWRESVDLCRRANAILRDGKRRPEWELLTVHALSLASLGYLGELRTMRAQQTAELAEAHERGNLLAAGCLSSGPANMGWLVADDPDEAERRAKEAIAPWKKDDFQLAHYFHLVARTQISLYRGDTDEAFQRISREWSRVVLSMNLHVQNFRVTLRHLRARTALAHAAKTSSRIERFRLVRLVQSEAKKLGQEDVAWAKPITAAVESGLLAIGGDTEGAIERLGVAADGYRALEMHLHAATADYERGRMLGGDRGRALLRRAEAWMIDEHVVAPERLAALLAPPVR</sequence>
<keyword evidence="6" id="KW-0418">Kinase</keyword>
<dbReference type="OrthoDB" id="5476445at2"/>
<dbReference type="GO" id="GO:0004674">
    <property type="term" value="F:protein serine/threonine kinase activity"/>
    <property type="evidence" value="ECO:0007669"/>
    <property type="project" value="UniProtKB-KW"/>
</dbReference>
<dbReference type="SUPFAM" id="SSF56112">
    <property type="entry name" value="Protein kinase-like (PK-like)"/>
    <property type="match status" value="1"/>
</dbReference>
<reference evidence="6 7" key="1">
    <citation type="submission" date="2015-08" db="EMBL/GenBank/DDBJ databases">
        <authorList>
            <person name="Babu N.S."/>
            <person name="Beckwith C.J."/>
            <person name="Beseler K.G."/>
            <person name="Brison A."/>
            <person name="Carone J.V."/>
            <person name="Caskin T.P."/>
            <person name="Diamond M."/>
            <person name="Durham M.E."/>
            <person name="Foxe J.M."/>
            <person name="Go M."/>
            <person name="Henderson B.A."/>
            <person name="Jones I.B."/>
            <person name="McGettigan J.A."/>
            <person name="Micheletti S.J."/>
            <person name="Nasrallah M.E."/>
            <person name="Ortiz D."/>
            <person name="Piller C.R."/>
            <person name="Privatt S.R."/>
            <person name="Schneider S.L."/>
            <person name="Sharp S."/>
            <person name="Smith T.C."/>
            <person name="Stanton J.D."/>
            <person name="Ullery H.E."/>
            <person name="Wilson R.J."/>
            <person name="Serrano M.G."/>
            <person name="Buck G."/>
            <person name="Lee V."/>
            <person name="Wang Y."/>
            <person name="Carvalho R."/>
            <person name="Voegtly L."/>
            <person name="Shi R."/>
            <person name="Duckworth R."/>
            <person name="Johnson A."/>
            <person name="Loviza R."/>
            <person name="Walstead R."/>
            <person name="Shah Z."/>
            <person name="Kiflezghi M."/>
            <person name="Wade K."/>
            <person name="Ball S.L."/>
            <person name="Bradley K.W."/>
            <person name="Asai D.J."/>
            <person name="Bowman C.A."/>
            <person name="Russell D.A."/>
            <person name="Pope W.H."/>
            <person name="Jacobs-Sera D."/>
            <person name="Hendrix R.W."/>
            <person name="Hatfull G.F."/>
        </authorList>
    </citation>
    <scope>NUCLEOTIDE SEQUENCE [LARGE SCALE GENOMIC DNA]</scope>
    <source>
        <strain evidence="6 7">DSM 27648</strain>
    </source>
</reference>
<dbReference type="CDD" id="cd14014">
    <property type="entry name" value="STKc_PknB_like"/>
    <property type="match status" value="1"/>
</dbReference>
<dbReference type="InterPro" id="IPR017441">
    <property type="entry name" value="Protein_kinase_ATP_BS"/>
</dbReference>
<dbReference type="InterPro" id="IPR011009">
    <property type="entry name" value="Kinase-like_dom_sf"/>
</dbReference>
<protein>
    <submittedName>
        <fullName evidence="6">Serine/threonine protein kinase</fullName>
    </submittedName>
</protein>
<dbReference type="InterPro" id="IPR027417">
    <property type="entry name" value="P-loop_NTPase"/>
</dbReference>
<accession>A0A0K1QBH6</accession>
<keyword evidence="7" id="KW-1185">Reference proteome</keyword>
<dbReference type="KEGG" id="llu:AKJ09_09685"/>
<keyword evidence="6" id="KW-0723">Serine/threonine-protein kinase</keyword>
<proteinExistence type="inferred from homology"/>
<dbReference type="Pfam" id="PF00069">
    <property type="entry name" value="Pkinase"/>
    <property type="match status" value="1"/>
</dbReference>
<dbReference type="PROSITE" id="PS00107">
    <property type="entry name" value="PROTEIN_KINASE_ATP"/>
    <property type="match status" value="1"/>
</dbReference>
<evidence type="ECO:0000256" key="4">
    <source>
        <dbReference type="PROSITE-ProRule" id="PRU10141"/>
    </source>
</evidence>
<keyword evidence="6" id="KW-0808">Transferase</keyword>
<dbReference type="Gene3D" id="3.40.50.300">
    <property type="entry name" value="P-loop containing nucleotide triphosphate hydrolases"/>
    <property type="match status" value="1"/>
</dbReference>
<organism evidence="6 7">
    <name type="scientific">Labilithrix luteola</name>
    <dbReference type="NCBI Taxonomy" id="1391654"/>
    <lineage>
        <taxon>Bacteria</taxon>
        <taxon>Pseudomonadati</taxon>
        <taxon>Myxococcota</taxon>
        <taxon>Polyangia</taxon>
        <taxon>Polyangiales</taxon>
        <taxon>Labilitrichaceae</taxon>
        <taxon>Labilithrix</taxon>
    </lineage>
</organism>
<dbReference type="InterPro" id="IPR051931">
    <property type="entry name" value="PAK3-like"/>
</dbReference>
<dbReference type="SMART" id="SM00220">
    <property type="entry name" value="S_TKc"/>
    <property type="match status" value="1"/>
</dbReference>
<dbReference type="STRING" id="1391654.AKJ09_09685"/>
<evidence type="ECO:0000259" key="5">
    <source>
        <dbReference type="PROSITE" id="PS50011"/>
    </source>
</evidence>
<dbReference type="PANTHER" id="PTHR45832">
    <property type="entry name" value="SERINE/THREONINE-PROTEIN KINASE SAMKA-RELATED-RELATED"/>
    <property type="match status" value="1"/>
</dbReference>
<dbReference type="Pfam" id="PF13191">
    <property type="entry name" value="AAA_16"/>
    <property type="match status" value="1"/>
</dbReference>
<keyword evidence="2 4" id="KW-0547">Nucleotide-binding</keyword>